<gene>
    <name evidence="5" type="ORF">UFOPK3720_00011</name>
</gene>
<accession>A0A6J7HD31</accession>
<dbReference type="SUPFAM" id="SSF52540">
    <property type="entry name" value="P-loop containing nucleoside triphosphate hydrolases"/>
    <property type="match status" value="1"/>
</dbReference>
<dbReference type="InterPro" id="IPR003593">
    <property type="entry name" value="AAA+_ATPase"/>
</dbReference>
<evidence type="ECO:0000256" key="2">
    <source>
        <dbReference type="ARBA" id="ARBA00022741"/>
    </source>
</evidence>
<sequence length="628" mass="67770">MLGSRIAALIEADRGPGEDRSPDSMSTRLLIREAEAAAPAPSHGLIPWDSLPASLLDLADALPLAELDISILLIAAAISLDPRFERFYVVLNNDANARGPTVSTALRLAGRSSLDPLARGRLRRDAPLRMLGLIDVGPSSRALPTQVITVPERVIGHLLGDSMPDPLISRALIEPERAPLERSLLPALPIIDELPFVLRARAGTAALDVARLIALDASGLEPVVLDARLLDLDSDRLESVIEACVRESALSARALVIDVRASGVDTPVSEILAAFFAIGVPAVILVDGRRSLGPWEKRTASLELPSVGQRQAWWATLAPGSDPSLAQTATHLDPDDIAATEAGSESAALLRVSGQERRSRIQTVKPALVLADVVLEARPGQQLLALRDRVRYRTRVLDEWGMRPGGARGRGVTALFAGPSGTGKSMSAEALAGELKVPLFIVDLASVVDKYIGETEKNLEEVFRAVENEDGVLLFDEADALFGKRSDVSDARDRYANIEVAYLLQRIEAFDGLAILTTNLRSNLDEAFQRRLDMIIEFPAPDQDSRRTIWRAALHGHVASLSPHHCDDLSVLDLTGGYIRAAVISAAYAAAAEGSLIEPRHVLQGAREEWRKSGRLNFPESSFAEWAN</sequence>
<dbReference type="EMBL" id="CAFBNB010000001">
    <property type="protein sequence ID" value="CAB4916776.1"/>
    <property type="molecule type" value="Genomic_DNA"/>
</dbReference>
<dbReference type="PANTHER" id="PTHR23073">
    <property type="entry name" value="26S PROTEASOME REGULATORY SUBUNIT"/>
    <property type="match status" value="1"/>
</dbReference>
<dbReference type="Gene3D" id="3.40.50.300">
    <property type="entry name" value="P-loop containing nucleotide triphosphate hydrolases"/>
    <property type="match status" value="1"/>
</dbReference>
<feature type="domain" description="AAA+ ATPase" evidence="4">
    <location>
        <begin position="410"/>
        <end position="542"/>
    </location>
</feature>
<keyword evidence="2" id="KW-0547">Nucleotide-binding</keyword>
<name>A0A6J7HD31_9ZZZZ</name>
<dbReference type="Pfam" id="PF22977">
    <property type="entry name" value="WHD"/>
    <property type="match status" value="1"/>
</dbReference>
<keyword evidence="3" id="KW-0067">ATP-binding</keyword>
<dbReference type="GO" id="GO:0016887">
    <property type="term" value="F:ATP hydrolysis activity"/>
    <property type="evidence" value="ECO:0007669"/>
    <property type="project" value="InterPro"/>
</dbReference>
<proteinExistence type="inferred from homology"/>
<dbReference type="CDD" id="cd19481">
    <property type="entry name" value="RecA-like_protease"/>
    <property type="match status" value="1"/>
</dbReference>
<comment type="similarity">
    <text evidence="1">Belongs to the AAA ATPase family.</text>
</comment>
<organism evidence="5">
    <name type="scientific">freshwater metagenome</name>
    <dbReference type="NCBI Taxonomy" id="449393"/>
    <lineage>
        <taxon>unclassified sequences</taxon>
        <taxon>metagenomes</taxon>
        <taxon>ecological metagenomes</taxon>
    </lineage>
</organism>
<dbReference type="InterPro" id="IPR027417">
    <property type="entry name" value="P-loop_NTPase"/>
</dbReference>
<dbReference type="AlphaFoldDB" id="A0A6J7HD31"/>
<dbReference type="GO" id="GO:0005524">
    <property type="term" value="F:ATP binding"/>
    <property type="evidence" value="ECO:0007669"/>
    <property type="project" value="UniProtKB-KW"/>
</dbReference>
<evidence type="ECO:0000259" key="4">
    <source>
        <dbReference type="SMART" id="SM00382"/>
    </source>
</evidence>
<dbReference type="InterPro" id="IPR050221">
    <property type="entry name" value="26S_Proteasome_ATPase"/>
</dbReference>
<reference evidence="5" key="1">
    <citation type="submission" date="2020-05" db="EMBL/GenBank/DDBJ databases">
        <authorList>
            <person name="Chiriac C."/>
            <person name="Salcher M."/>
            <person name="Ghai R."/>
            <person name="Kavagutti S V."/>
        </authorList>
    </citation>
    <scope>NUCLEOTIDE SEQUENCE</scope>
</reference>
<evidence type="ECO:0000313" key="5">
    <source>
        <dbReference type="EMBL" id="CAB4916776.1"/>
    </source>
</evidence>
<dbReference type="SMART" id="SM00382">
    <property type="entry name" value="AAA"/>
    <property type="match status" value="1"/>
</dbReference>
<dbReference type="InterPro" id="IPR003959">
    <property type="entry name" value="ATPase_AAA_core"/>
</dbReference>
<protein>
    <submittedName>
        <fullName evidence="5">Unannotated protein</fullName>
    </submittedName>
</protein>
<evidence type="ECO:0000256" key="1">
    <source>
        <dbReference type="ARBA" id="ARBA00006914"/>
    </source>
</evidence>
<evidence type="ECO:0000256" key="3">
    <source>
        <dbReference type="ARBA" id="ARBA00022840"/>
    </source>
</evidence>
<dbReference type="Pfam" id="PF00004">
    <property type="entry name" value="AAA"/>
    <property type="match status" value="1"/>
</dbReference>
<dbReference type="InterPro" id="IPR054472">
    <property type="entry name" value="WHD"/>
</dbReference>